<dbReference type="EMBL" id="AGRW01000046">
    <property type="protein sequence ID" value="EIC01840.1"/>
    <property type="molecule type" value="Genomic_DNA"/>
</dbReference>
<evidence type="ECO:0000313" key="1">
    <source>
        <dbReference type="EMBL" id="EIC01840.1"/>
    </source>
</evidence>
<accession>H7EKT2</accession>
<dbReference type="AlphaFoldDB" id="H7EKT2"/>
<dbReference type="OrthoDB" id="9813772at2"/>
<dbReference type="PATRIC" id="fig|907348.3.peg.1511"/>
<evidence type="ECO:0000313" key="2">
    <source>
        <dbReference type="Proteomes" id="UP000003571"/>
    </source>
</evidence>
<comment type="caution">
    <text evidence="1">The sequence shown here is derived from an EMBL/GenBank/DDBJ whole genome shotgun (WGS) entry which is preliminary data.</text>
</comment>
<dbReference type="RefSeq" id="WP_002704330.1">
    <property type="nucleotide sequence ID" value="NZ_AGRW01000046.1"/>
</dbReference>
<reference evidence="1 2" key="1">
    <citation type="submission" date="2011-09" db="EMBL/GenBank/DDBJ databases">
        <title>The draft genome of Treponema saccharophilum DSM 2985.</title>
        <authorList>
            <consortium name="US DOE Joint Genome Institute (JGI-PGF)"/>
            <person name="Lucas S."/>
            <person name="Copeland A."/>
            <person name="Lapidus A."/>
            <person name="Glavina del Rio T."/>
            <person name="Dalin E."/>
            <person name="Tice H."/>
            <person name="Bruce D."/>
            <person name="Goodwin L."/>
            <person name="Pitluck S."/>
            <person name="Peters L."/>
            <person name="Kyrpides N."/>
            <person name="Mavromatis K."/>
            <person name="Ivanova N."/>
            <person name="Markowitz V."/>
            <person name="Cheng J.-F."/>
            <person name="Hugenholtz P."/>
            <person name="Woyke T."/>
            <person name="Wu D."/>
            <person name="Gronow S."/>
            <person name="Wellnitz S."/>
            <person name="Brambilla E."/>
            <person name="Klenk H.-P."/>
            <person name="Eisen J.A."/>
        </authorList>
    </citation>
    <scope>NUCLEOTIDE SEQUENCE [LARGE SCALE GENOMIC DNA]</scope>
    <source>
        <strain evidence="1 2">DSM 2985</strain>
    </source>
</reference>
<protein>
    <recommendedName>
        <fullName evidence="3">Sortase</fullName>
    </recommendedName>
</protein>
<evidence type="ECO:0008006" key="3">
    <source>
        <dbReference type="Google" id="ProtNLM"/>
    </source>
</evidence>
<organism evidence="1 2">
    <name type="scientific">Treponema saccharophilum DSM 2985</name>
    <dbReference type="NCBI Taxonomy" id="907348"/>
    <lineage>
        <taxon>Bacteria</taxon>
        <taxon>Pseudomonadati</taxon>
        <taxon>Spirochaetota</taxon>
        <taxon>Spirochaetia</taxon>
        <taxon>Spirochaetales</taxon>
        <taxon>Treponemataceae</taxon>
        <taxon>Treponema</taxon>
    </lineage>
</organism>
<dbReference type="Proteomes" id="UP000003571">
    <property type="component" value="Unassembled WGS sequence"/>
</dbReference>
<dbReference type="STRING" id="907348.TresaDRAFT_1982"/>
<name>H7EKT2_9SPIR</name>
<dbReference type="Pfam" id="PF13151">
    <property type="entry name" value="DUF3990"/>
    <property type="match status" value="1"/>
</dbReference>
<keyword evidence="2" id="KW-1185">Reference proteome</keyword>
<sequence length="164" mass="19138">MKLYHGSTVIVDRPLVSYGRNNLDFGNGFYTTNLKSLAEKWVQRFISLGKKGIINIYNFDDTEIQTKCRYKKFPEYNEEWLDFILACRSGSKEYSNYDVIEGGIANDRVFNTIELYFSNLIDKTTALQRLKFEKPNNQICFVNQDVMDNVLRFESSHEAKGVEK</sequence>
<gene>
    <name evidence="1" type="ORF">TresaDRAFT_1982</name>
</gene>
<proteinExistence type="predicted"/>
<dbReference type="eggNOG" id="ENOG502Z8QN">
    <property type="taxonomic scope" value="Bacteria"/>
</dbReference>
<dbReference type="InterPro" id="IPR025051">
    <property type="entry name" value="DUF3990"/>
</dbReference>